<dbReference type="PROSITE" id="PS50977">
    <property type="entry name" value="HTH_TETR_2"/>
    <property type="match status" value="1"/>
</dbReference>
<dbReference type="InterPro" id="IPR050109">
    <property type="entry name" value="HTH-type_TetR-like_transc_reg"/>
</dbReference>
<gene>
    <name evidence="4" type="ORF">CLV55_10949</name>
</gene>
<dbReference type="EMBL" id="QLSZ01000009">
    <property type="protein sequence ID" value="RAR70798.1"/>
    <property type="molecule type" value="Genomic_DNA"/>
</dbReference>
<evidence type="ECO:0000256" key="1">
    <source>
        <dbReference type="ARBA" id="ARBA00023125"/>
    </source>
</evidence>
<dbReference type="Gene3D" id="1.10.357.10">
    <property type="entry name" value="Tetracycline Repressor, domain 2"/>
    <property type="match status" value="1"/>
</dbReference>
<dbReference type="InterPro" id="IPR036271">
    <property type="entry name" value="Tet_transcr_reg_TetR-rel_C_sf"/>
</dbReference>
<dbReference type="Proteomes" id="UP000248840">
    <property type="component" value="Unassembled WGS sequence"/>
</dbReference>
<dbReference type="AlphaFoldDB" id="A0A328Y9W3"/>
<accession>A0A328Y9W3</accession>
<sequence length="207" mass="24165">MEFNEKQIEILTVAEKLFADEGFDGTSVREIAQLAQVNVAMISYYFGSKEKLLEALVLFRIKSMKLQLENLLQENSSPIEKIEKLVALYIKRVYSNRCIYQILHFELSNKKRELNLEVFTQVKNDNLELLRNIIREGQLQGVFQQEVNIELLSSTIIGSLTHFHMNKPYFKELLHLPTEASYEHYVLTTFTTHIQKTIKALLTHEDN</sequence>
<keyword evidence="5" id="KW-1185">Reference proteome</keyword>
<keyword evidence="1 2" id="KW-0238">DNA-binding</keyword>
<evidence type="ECO:0000256" key="2">
    <source>
        <dbReference type="PROSITE-ProRule" id="PRU00335"/>
    </source>
</evidence>
<dbReference type="PROSITE" id="PS01081">
    <property type="entry name" value="HTH_TETR_1"/>
    <property type="match status" value="1"/>
</dbReference>
<dbReference type="InterPro" id="IPR001647">
    <property type="entry name" value="HTH_TetR"/>
</dbReference>
<evidence type="ECO:0000313" key="5">
    <source>
        <dbReference type="Proteomes" id="UP000248840"/>
    </source>
</evidence>
<dbReference type="RefSeq" id="WP_112113643.1">
    <property type="nucleotide sequence ID" value="NZ_QLSZ01000009.1"/>
</dbReference>
<dbReference type="Pfam" id="PF00440">
    <property type="entry name" value="TetR_N"/>
    <property type="match status" value="1"/>
</dbReference>
<evidence type="ECO:0000313" key="4">
    <source>
        <dbReference type="EMBL" id="RAR70798.1"/>
    </source>
</evidence>
<reference evidence="4 5" key="1">
    <citation type="submission" date="2018-06" db="EMBL/GenBank/DDBJ databases">
        <title>Genomic Encyclopedia of Archaeal and Bacterial Type Strains, Phase II (KMG-II): from individual species to whole genera.</title>
        <authorList>
            <person name="Goeker M."/>
        </authorList>
    </citation>
    <scope>NUCLEOTIDE SEQUENCE [LARGE SCALE GENOMIC DNA]</scope>
    <source>
        <strain evidence="4 5">DSM 25663</strain>
    </source>
</reference>
<dbReference type="GO" id="GO:0003677">
    <property type="term" value="F:DNA binding"/>
    <property type="evidence" value="ECO:0007669"/>
    <property type="project" value="UniProtKB-UniRule"/>
</dbReference>
<dbReference type="SUPFAM" id="SSF48498">
    <property type="entry name" value="Tetracyclin repressor-like, C-terminal domain"/>
    <property type="match status" value="1"/>
</dbReference>
<dbReference type="InterPro" id="IPR009057">
    <property type="entry name" value="Homeodomain-like_sf"/>
</dbReference>
<evidence type="ECO:0000259" key="3">
    <source>
        <dbReference type="PROSITE" id="PS50977"/>
    </source>
</evidence>
<dbReference type="Pfam" id="PF08359">
    <property type="entry name" value="TetR_C_4"/>
    <property type="match status" value="1"/>
</dbReference>
<dbReference type="SUPFAM" id="SSF46689">
    <property type="entry name" value="Homeodomain-like"/>
    <property type="match status" value="1"/>
</dbReference>
<dbReference type="InterPro" id="IPR023772">
    <property type="entry name" value="DNA-bd_HTH_TetR-type_CS"/>
</dbReference>
<proteinExistence type="predicted"/>
<protein>
    <submittedName>
        <fullName evidence="4">TetR family transcriptional regulator</fullName>
    </submittedName>
</protein>
<name>A0A328Y9W3_9FLAO</name>
<dbReference type="InterPro" id="IPR013570">
    <property type="entry name" value="Tscrpt_reg_YsiA_C"/>
</dbReference>
<dbReference type="PRINTS" id="PR00455">
    <property type="entry name" value="HTHTETR"/>
</dbReference>
<dbReference type="PANTHER" id="PTHR30328">
    <property type="entry name" value="TRANSCRIPTIONAL REPRESSOR"/>
    <property type="match status" value="1"/>
</dbReference>
<feature type="domain" description="HTH tetR-type" evidence="3">
    <location>
        <begin position="4"/>
        <end position="64"/>
    </location>
</feature>
<organism evidence="4 5">
    <name type="scientific">Flavobacterium aciduliphilum</name>
    <dbReference type="NCBI Taxonomy" id="1101402"/>
    <lineage>
        <taxon>Bacteria</taxon>
        <taxon>Pseudomonadati</taxon>
        <taxon>Bacteroidota</taxon>
        <taxon>Flavobacteriia</taxon>
        <taxon>Flavobacteriales</taxon>
        <taxon>Flavobacteriaceae</taxon>
        <taxon>Flavobacterium</taxon>
    </lineage>
</organism>
<dbReference type="Gene3D" id="1.10.10.60">
    <property type="entry name" value="Homeodomain-like"/>
    <property type="match status" value="1"/>
</dbReference>
<dbReference type="OrthoDB" id="9789566at2"/>
<feature type="DNA-binding region" description="H-T-H motif" evidence="2">
    <location>
        <begin position="27"/>
        <end position="46"/>
    </location>
</feature>
<dbReference type="PANTHER" id="PTHR30328:SF54">
    <property type="entry name" value="HTH-TYPE TRANSCRIPTIONAL REPRESSOR SCO4008"/>
    <property type="match status" value="1"/>
</dbReference>
<comment type="caution">
    <text evidence="4">The sequence shown here is derived from an EMBL/GenBank/DDBJ whole genome shotgun (WGS) entry which is preliminary data.</text>
</comment>